<keyword evidence="3" id="KW-1185">Reference proteome</keyword>
<dbReference type="EMBL" id="QKKF02017432">
    <property type="protein sequence ID" value="RZF40936.1"/>
    <property type="molecule type" value="Genomic_DNA"/>
</dbReference>
<dbReference type="InterPro" id="IPR043502">
    <property type="entry name" value="DNA/RNA_pol_sf"/>
</dbReference>
<protein>
    <recommendedName>
        <fullName evidence="1">RNA-directed DNA polymerase</fullName>
        <ecNumber evidence="1">2.7.7.49</ecNumber>
    </recommendedName>
</protein>
<dbReference type="PANTHER" id="PTHR33064:SF37">
    <property type="entry name" value="RIBONUCLEASE H"/>
    <property type="match status" value="1"/>
</dbReference>
<dbReference type="SMR" id="A0A482X5P1"/>
<comment type="caution">
    <text evidence="2">The sequence shown here is derived from an EMBL/GenBank/DDBJ whole genome shotgun (WGS) entry which is preliminary data.</text>
</comment>
<evidence type="ECO:0000313" key="3">
    <source>
        <dbReference type="Proteomes" id="UP000291343"/>
    </source>
</evidence>
<dbReference type="FunFam" id="3.30.70.270:FF:000020">
    <property type="entry name" value="Transposon Tf2-6 polyprotein-like Protein"/>
    <property type="match status" value="1"/>
</dbReference>
<proteinExistence type="predicted"/>
<reference evidence="2 3" key="1">
    <citation type="journal article" date="2017" name="Gigascience">
        <title>Genome sequence of the small brown planthopper, Laodelphax striatellus.</title>
        <authorList>
            <person name="Zhu J."/>
            <person name="Jiang F."/>
            <person name="Wang X."/>
            <person name="Yang P."/>
            <person name="Bao Y."/>
            <person name="Zhao W."/>
            <person name="Wang W."/>
            <person name="Lu H."/>
            <person name="Wang Q."/>
            <person name="Cui N."/>
            <person name="Li J."/>
            <person name="Chen X."/>
            <person name="Luo L."/>
            <person name="Yu J."/>
            <person name="Kang L."/>
            <person name="Cui F."/>
        </authorList>
    </citation>
    <scope>NUCLEOTIDE SEQUENCE [LARGE SCALE GENOMIC DNA]</scope>
    <source>
        <strain evidence="2">Lst14</strain>
    </source>
</reference>
<evidence type="ECO:0000256" key="1">
    <source>
        <dbReference type="ARBA" id="ARBA00012493"/>
    </source>
</evidence>
<evidence type="ECO:0000313" key="2">
    <source>
        <dbReference type="EMBL" id="RZF40936.1"/>
    </source>
</evidence>
<dbReference type="SUPFAM" id="SSF56672">
    <property type="entry name" value="DNA/RNA polymerases"/>
    <property type="match status" value="1"/>
</dbReference>
<dbReference type="EC" id="2.7.7.49" evidence="1"/>
<dbReference type="PANTHER" id="PTHR33064">
    <property type="entry name" value="POL PROTEIN"/>
    <property type="match status" value="1"/>
</dbReference>
<dbReference type="AlphaFoldDB" id="A0A482X5P1"/>
<gene>
    <name evidence="2" type="ORF">LSTR_LSTR014038</name>
</gene>
<dbReference type="OrthoDB" id="6382339at2759"/>
<accession>A0A482X5P1</accession>
<organism evidence="2 3">
    <name type="scientific">Laodelphax striatellus</name>
    <name type="common">Small brown planthopper</name>
    <name type="synonym">Delphax striatella</name>
    <dbReference type="NCBI Taxonomy" id="195883"/>
    <lineage>
        <taxon>Eukaryota</taxon>
        <taxon>Metazoa</taxon>
        <taxon>Ecdysozoa</taxon>
        <taxon>Arthropoda</taxon>
        <taxon>Hexapoda</taxon>
        <taxon>Insecta</taxon>
        <taxon>Pterygota</taxon>
        <taxon>Neoptera</taxon>
        <taxon>Paraneoptera</taxon>
        <taxon>Hemiptera</taxon>
        <taxon>Auchenorrhyncha</taxon>
        <taxon>Fulgoroidea</taxon>
        <taxon>Delphacidae</taxon>
        <taxon>Criomorphinae</taxon>
        <taxon>Laodelphax</taxon>
    </lineage>
</organism>
<dbReference type="InterPro" id="IPR043128">
    <property type="entry name" value="Rev_trsase/Diguanyl_cyclase"/>
</dbReference>
<dbReference type="Gene3D" id="3.30.70.270">
    <property type="match status" value="1"/>
</dbReference>
<dbReference type="STRING" id="195883.A0A482X5P1"/>
<name>A0A482X5P1_LAOST</name>
<sequence>MKKCQIAKPEISFLGPLFTRNGIKPCPKKIQAIKEFPRPKNEKEIRGFVGLCSYYRRHVLKFAEIAKPLTKLTKKNQSFDWNEECELLFKS</sequence>
<dbReference type="Proteomes" id="UP000291343">
    <property type="component" value="Unassembled WGS sequence"/>
</dbReference>
<dbReference type="GO" id="GO:0003964">
    <property type="term" value="F:RNA-directed DNA polymerase activity"/>
    <property type="evidence" value="ECO:0007669"/>
    <property type="project" value="UniProtKB-EC"/>
</dbReference>
<dbReference type="InParanoid" id="A0A482X5P1"/>
<dbReference type="InterPro" id="IPR051320">
    <property type="entry name" value="Viral_Replic_Matur_Polypro"/>
</dbReference>